<evidence type="ECO:0000313" key="7">
    <source>
        <dbReference type="EMBL" id="AUM13338.1"/>
    </source>
</evidence>
<dbReference type="SUPFAM" id="SSF53850">
    <property type="entry name" value="Periplasmic binding protein-like II"/>
    <property type="match status" value="1"/>
</dbReference>
<keyword evidence="4" id="KW-0804">Transcription</keyword>
<dbReference type="CDD" id="cd08422">
    <property type="entry name" value="PBP2_CrgA_like"/>
    <property type="match status" value="1"/>
</dbReference>
<comment type="similarity">
    <text evidence="1">Belongs to the LysR transcriptional regulatory family.</text>
</comment>
<dbReference type="PANTHER" id="PTHR30537:SF5">
    <property type="entry name" value="HTH-TYPE TRANSCRIPTIONAL ACTIVATOR TTDR-RELATED"/>
    <property type="match status" value="1"/>
</dbReference>
<dbReference type="InterPro" id="IPR058163">
    <property type="entry name" value="LysR-type_TF_proteobact-type"/>
</dbReference>
<dbReference type="Gene3D" id="1.10.10.10">
    <property type="entry name" value="Winged helix-like DNA-binding domain superfamily/Winged helix DNA-binding domain"/>
    <property type="match status" value="1"/>
</dbReference>
<dbReference type="InterPro" id="IPR036390">
    <property type="entry name" value="WH_DNA-bd_sf"/>
</dbReference>
<dbReference type="InterPro" id="IPR000847">
    <property type="entry name" value="LysR_HTH_N"/>
</dbReference>
<keyword evidence="5" id="KW-1133">Transmembrane helix</keyword>
<dbReference type="EMBL" id="CP022684">
    <property type="protein sequence ID" value="AUM13338.1"/>
    <property type="molecule type" value="Genomic_DNA"/>
</dbReference>
<dbReference type="Pfam" id="PF00126">
    <property type="entry name" value="HTH_1"/>
    <property type="match status" value="1"/>
</dbReference>
<dbReference type="Pfam" id="PF03466">
    <property type="entry name" value="LysR_substrate"/>
    <property type="match status" value="1"/>
</dbReference>
<keyword evidence="2" id="KW-0805">Transcription regulation</keyword>
<dbReference type="OrthoDB" id="9815676at2"/>
<dbReference type="PANTHER" id="PTHR30537">
    <property type="entry name" value="HTH-TYPE TRANSCRIPTIONAL REGULATOR"/>
    <property type="match status" value="1"/>
</dbReference>
<accession>A0A2K9LLY7</accession>
<evidence type="ECO:0000256" key="4">
    <source>
        <dbReference type="ARBA" id="ARBA00023163"/>
    </source>
</evidence>
<evidence type="ECO:0000256" key="2">
    <source>
        <dbReference type="ARBA" id="ARBA00023015"/>
    </source>
</evidence>
<evidence type="ECO:0000313" key="8">
    <source>
        <dbReference type="Proteomes" id="UP000235116"/>
    </source>
</evidence>
<organism evidence="7 8">
    <name type="scientific">Ketobacter alkanivorans</name>
    <dbReference type="NCBI Taxonomy" id="1917421"/>
    <lineage>
        <taxon>Bacteria</taxon>
        <taxon>Pseudomonadati</taxon>
        <taxon>Pseudomonadota</taxon>
        <taxon>Gammaproteobacteria</taxon>
        <taxon>Pseudomonadales</taxon>
        <taxon>Ketobacteraceae</taxon>
        <taxon>Ketobacter</taxon>
    </lineage>
</organism>
<name>A0A2K9LLY7_9GAMM</name>
<sequence>MLEEIRNFVAVVEAGSFTGAAEALGSSRSVLSKRLSLLESHLGVRLLNRTTRSLSLTEAGERFYQECSNSLGSIDAAVDEVRSMNREPRGRLFVNLPMSFGILHIAPLIPRFLVQFPLVQIELNFDDRKLDVIEPGFDISIRIGELGNSSLTARRLGTCNHLVVAAPAYLEQHGVPQSPEDLTHHRIASFRFQDSALEWAFEDEQGITTVIKLKADIVSNNSLALKAIVLGGTAIARVPSFLLEEEVAEGKLINLFPGLTRTQRSIYAVFPRREYMPAKTRAFIEFIARELEQRFDTGE</sequence>
<evidence type="ECO:0000256" key="3">
    <source>
        <dbReference type="ARBA" id="ARBA00023125"/>
    </source>
</evidence>
<dbReference type="AlphaFoldDB" id="A0A2K9LLY7"/>
<evidence type="ECO:0000256" key="5">
    <source>
        <dbReference type="SAM" id="Phobius"/>
    </source>
</evidence>
<dbReference type="InterPro" id="IPR036388">
    <property type="entry name" value="WH-like_DNA-bd_sf"/>
</dbReference>
<feature type="domain" description="HTH lysR-type" evidence="6">
    <location>
        <begin position="1"/>
        <end position="57"/>
    </location>
</feature>
<dbReference type="FunFam" id="1.10.10.10:FF:000001">
    <property type="entry name" value="LysR family transcriptional regulator"/>
    <property type="match status" value="1"/>
</dbReference>
<keyword evidence="3" id="KW-0238">DNA-binding</keyword>
<keyword evidence="5" id="KW-0812">Transmembrane</keyword>
<proteinExistence type="inferred from homology"/>
<protein>
    <recommendedName>
        <fullName evidence="6">HTH lysR-type domain-containing protein</fullName>
    </recommendedName>
</protein>
<gene>
    <name evidence="7" type="ORF">Kalk_13285</name>
</gene>
<dbReference type="Proteomes" id="UP000235116">
    <property type="component" value="Chromosome"/>
</dbReference>
<dbReference type="RefSeq" id="WP_101894716.1">
    <property type="nucleotide sequence ID" value="NZ_CP022684.1"/>
</dbReference>
<evidence type="ECO:0000259" key="6">
    <source>
        <dbReference type="PROSITE" id="PS50931"/>
    </source>
</evidence>
<keyword evidence="5" id="KW-0472">Membrane</keyword>
<reference evidence="8" key="1">
    <citation type="submission" date="2017-08" db="EMBL/GenBank/DDBJ databases">
        <title>Direct submision.</title>
        <authorList>
            <person name="Kim S.-J."/>
            <person name="Rhee S.-K."/>
        </authorList>
    </citation>
    <scope>NUCLEOTIDE SEQUENCE [LARGE SCALE GENOMIC DNA]</scope>
    <source>
        <strain evidence="8">GI5</strain>
    </source>
</reference>
<keyword evidence="8" id="KW-1185">Reference proteome</keyword>
<dbReference type="GO" id="GO:0006351">
    <property type="term" value="P:DNA-templated transcription"/>
    <property type="evidence" value="ECO:0007669"/>
    <property type="project" value="TreeGrafter"/>
</dbReference>
<evidence type="ECO:0000256" key="1">
    <source>
        <dbReference type="ARBA" id="ARBA00009437"/>
    </source>
</evidence>
<dbReference type="PROSITE" id="PS50931">
    <property type="entry name" value="HTH_LYSR"/>
    <property type="match status" value="1"/>
</dbReference>
<dbReference type="GO" id="GO:0043565">
    <property type="term" value="F:sequence-specific DNA binding"/>
    <property type="evidence" value="ECO:0007669"/>
    <property type="project" value="TreeGrafter"/>
</dbReference>
<dbReference type="InterPro" id="IPR005119">
    <property type="entry name" value="LysR_subst-bd"/>
</dbReference>
<dbReference type="GO" id="GO:0003700">
    <property type="term" value="F:DNA-binding transcription factor activity"/>
    <property type="evidence" value="ECO:0007669"/>
    <property type="project" value="InterPro"/>
</dbReference>
<feature type="transmembrane region" description="Helical" evidence="5">
    <location>
        <begin position="92"/>
        <end position="113"/>
    </location>
</feature>
<dbReference type="KEGG" id="kak:Kalk_13285"/>
<dbReference type="SUPFAM" id="SSF46785">
    <property type="entry name" value="Winged helix' DNA-binding domain"/>
    <property type="match status" value="1"/>
</dbReference>
<dbReference type="Gene3D" id="3.40.190.290">
    <property type="match status" value="1"/>
</dbReference>